<dbReference type="Pfam" id="PF01738">
    <property type="entry name" value="DLH"/>
    <property type="match status" value="1"/>
</dbReference>
<dbReference type="OrthoDB" id="2147163at2759"/>
<dbReference type="Proteomes" id="UP000800041">
    <property type="component" value="Unassembled WGS sequence"/>
</dbReference>
<dbReference type="PANTHER" id="PTHR47668">
    <property type="entry name" value="DIENELACTONE HYDROLASE FAMILY PROTEIN (AFU_ORTHOLOGUE AFUA_6G01940)"/>
    <property type="match status" value="1"/>
</dbReference>
<dbReference type="EMBL" id="ML977181">
    <property type="protein sequence ID" value="KAF1982762.1"/>
    <property type="molecule type" value="Genomic_DNA"/>
</dbReference>
<dbReference type="AlphaFoldDB" id="A0A6G1GPK5"/>
<dbReference type="GO" id="GO:0016787">
    <property type="term" value="F:hydrolase activity"/>
    <property type="evidence" value="ECO:0007669"/>
    <property type="project" value="UniProtKB-KW"/>
</dbReference>
<proteinExistence type="predicted"/>
<dbReference type="InterPro" id="IPR029058">
    <property type="entry name" value="AB_hydrolase_fold"/>
</dbReference>
<dbReference type="Gene3D" id="3.40.50.1820">
    <property type="entry name" value="alpha/beta hydrolase"/>
    <property type="match status" value="1"/>
</dbReference>
<gene>
    <name evidence="2" type="ORF">K402DRAFT_362356</name>
</gene>
<reference evidence="2" key="1">
    <citation type="journal article" date="2020" name="Stud. Mycol.">
        <title>101 Dothideomycetes genomes: a test case for predicting lifestyles and emergence of pathogens.</title>
        <authorList>
            <person name="Haridas S."/>
            <person name="Albert R."/>
            <person name="Binder M."/>
            <person name="Bloem J."/>
            <person name="Labutti K."/>
            <person name="Salamov A."/>
            <person name="Andreopoulos B."/>
            <person name="Baker S."/>
            <person name="Barry K."/>
            <person name="Bills G."/>
            <person name="Bluhm B."/>
            <person name="Cannon C."/>
            <person name="Castanera R."/>
            <person name="Culley D."/>
            <person name="Daum C."/>
            <person name="Ezra D."/>
            <person name="Gonzalez J."/>
            <person name="Henrissat B."/>
            <person name="Kuo A."/>
            <person name="Liang C."/>
            <person name="Lipzen A."/>
            <person name="Lutzoni F."/>
            <person name="Magnuson J."/>
            <person name="Mondo S."/>
            <person name="Nolan M."/>
            <person name="Ohm R."/>
            <person name="Pangilinan J."/>
            <person name="Park H.-J."/>
            <person name="Ramirez L."/>
            <person name="Alfaro M."/>
            <person name="Sun H."/>
            <person name="Tritt A."/>
            <person name="Yoshinaga Y."/>
            <person name="Zwiers L.-H."/>
            <person name="Turgeon B."/>
            <person name="Goodwin S."/>
            <person name="Spatafora J."/>
            <person name="Crous P."/>
            <person name="Grigoriev I."/>
        </authorList>
    </citation>
    <scope>NUCLEOTIDE SEQUENCE</scope>
    <source>
        <strain evidence="2">CBS 113979</strain>
    </source>
</reference>
<feature type="domain" description="Dienelactone hydrolase" evidence="1">
    <location>
        <begin position="32"/>
        <end position="249"/>
    </location>
</feature>
<evidence type="ECO:0000259" key="1">
    <source>
        <dbReference type="Pfam" id="PF01738"/>
    </source>
</evidence>
<keyword evidence="3" id="KW-1185">Reference proteome</keyword>
<evidence type="ECO:0000313" key="3">
    <source>
        <dbReference type="Proteomes" id="UP000800041"/>
    </source>
</evidence>
<dbReference type="PANTHER" id="PTHR47668:SF1">
    <property type="entry name" value="DIENELACTONE HYDROLASE DOMAIN-CONTAINING PROTEIN-RELATED"/>
    <property type="match status" value="1"/>
</dbReference>
<sequence length="250" mass="27616">MDNYSQACCSIPPVIGTNYEPKGEYTTLNGLKTYVTGPTSATCALLSIYDIFGFFPQTLQGADLLASAGPYRVFLPDFFEGKPCNIEWYPPTTEEKKTALYAWFGEKGSFDAGREKVPGIISEANAMSPDAGKFEKWGVLGYCWGGHLATVIAGGEETVFSAAVQVHPGVITPADAGKVTIPMAVLASKDEKKEEVEEFMSRLKGEKFVEWFDSQIHGWMSARGDLEDEGVRMEYERGYQIVLNFFKKHV</sequence>
<organism evidence="2 3">
    <name type="scientific">Aulographum hederae CBS 113979</name>
    <dbReference type="NCBI Taxonomy" id="1176131"/>
    <lineage>
        <taxon>Eukaryota</taxon>
        <taxon>Fungi</taxon>
        <taxon>Dikarya</taxon>
        <taxon>Ascomycota</taxon>
        <taxon>Pezizomycotina</taxon>
        <taxon>Dothideomycetes</taxon>
        <taxon>Pleosporomycetidae</taxon>
        <taxon>Aulographales</taxon>
        <taxon>Aulographaceae</taxon>
    </lineage>
</organism>
<dbReference type="InterPro" id="IPR002925">
    <property type="entry name" value="Dienelactn_hydro"/>
</dbReference>
<name>A0A6G1GPK5_9PEZI</name>
<accession>A0A6G1GPK5</accession>
<evidence type="ECO:0000313" key="2">
    <source>
        <dbReference type="EMBL" id="KAF1982762.1"/>
    </source>
</evidence>
<keyword evidence="2" id="KW-0378">Hydrolase</keyword>
<dbReference type="SUPFAM" id="SSF53474">
    <property type="entry name" value="alpha/beta-Hydrolases"/>
    <property type="match status" value="1"/>
</dbReference>
<protein>
    <submittedName>
        <fullName evidence="2">Alpha/beta-hydrolase</fullName>
    </submittedName>
</protein>